<reference evidence="2" key="1">
    <citation type="journal article" date="2022" name="bioRxiv">
        <title>Sequencing and chromosome-scale assembly of the giantPleurodeles waltlgenome.</title>
        <authorList>
            <person name="Brown T."/>
            <person name="Elewa A."/>
            <person name="Iarovenko S."/>
            <person name="Subramanian E."/>
            <person name="Araus A.J."/>
            <person name="Petzold A."/>
            <person name="Susuki M."/>
            <person name="Suzuki K.-i.T."/>
            <person name="Hayashi T."/>
            <person name="Toyoda A."/>
            <person name="Oliveira C."/>
            <person name="Osipova E."/>
            <person name="Leigh N.D."/>
            <person name="Simon A."/>
            <person name="Yun M.H."/>
        </authorList>
    </citation>
    <scope>NUCLEOTIDE SEQUENCE</scope>
    <source>
        <strain evidence="2">20211129_DDA</strain>
        <tissue evidence="2">Liver</tissue>
    </source>
</reference>
<gene>
    <name evidence="2" type="ORF">NDU88_007128</name>
</gene>
<dbReference type="EMBL" id="JANPWB010000008">
    <property type="protein sequence ID" value="KAJ1166731.1"/>
    <property type="molecule type" value="Genomic_DNA"/>
</dbReference>
<keyword evidence="3" id="KW-1185">Reference proteome</keyword>
<feature type="compositionally biased region" description="Polar residues" evidence="1">
    <location>
        <begin position="32"/>
        <end position="48"/>
    </location>
</feature>
<dbReference type="Proteomes" id="UP001066276">
    <property type="component" value="Chromosome 4_2"/>
</dbReference>
<dbReference type="AlphaFoldDB" id="A0AAV7SRU3"/>
<organism evidence="2 3">
    <name type="scientific">Pleurodeles waltl</name>
    <name type="common">Iberian ribbed newt</name>
    <dbReference type="NCBI Taxonomy" id="8319"/>
    <lineage>
        <taxon>Eukaryota</taxon>
        <taxon>Metazoa</taxon>
        <taxon>Chordata</taxon>
        <taxon>Craniata</taxon>
        <taxon>Vertebrata</taxon>
        <taxon>Euteleostomi</taxon>
        <taxon>Amphibia</taxon>
        <taxon>Batrachia</taxon>
        <taxon>Caudata</taxon>
        <taxon>Salamandroidea</taxon>
        <taxon>Salamandridae</taxon>
        <taxon>Pleurodelinae</taxon>
        <taxon>Pleurodeles</taxon>
    </lineage>
</organism>
<comment type="caution">
    <text evidence="2">The sequence shown here is derived from an EMBL/GenBank/DDBJ whole genome shotgun (WGS) entry which is preliminary data.</text>
</comment>
<evidence type="ECO:0000313" key="2">
    <source>
        <dbReference type="EMBL" id="KAJ1166731.1"/>
    </source>
</evidence>
<protein>
    <submittedName>
        <fullName evidence="2">Uncharacterized protein</fullName>
    </submittedName>
</protein>
<sequence>MHPAVPARRLPLTPAAPDFQEMAAWLRPASARPSTPVLSDGNRPSVQARSARGSPRLLLAVRAQTPARERRG</sequence>
<proteinExistence type="predicted"/>
<feature type="region of interest" description="Disordered" evidence="1">
    <location>
        <begin position="30"/>
        <end position="54"/>
    </location>
</feature>
<evidence type="ECO:0000256" key="1">
    <source>
        <dbReference type="SAM" id="MobiDB-lite"/>
    </source>
</evidence>
<accession>A0AAV7SRU3</accession>
<evidence type="ECO:0000313" key="3">
    <source>
        <dbReference type="Proteomes" id="UP001066276"/>
    </source>
</evidence>
<name>A0AAV7SRU3_PLEWA</name>